<feature type="domain" description="SLBB" evidence="17">
    <location>
        <begin position="128"/>
        <end position="174"/>
    </location>
</feature>
<dbReference type="InterPro" id="IPR049712">
    <property type="entry name" value="Poly_export"/>
</dbReference>
<evidence type="ECO:0000256" key="10">
    <source>
        <dbReference type="ARBA" id="ARBA00023114"/>
    </source>
</evidence>
<evidence type="ECO:0000256" key="11">
    <source>
        <dbReference type="ARBA" id="ARBA00023136"/>
    </source>
</evidence>
<keyword evidence="7 15" id="KW-0732">Signal</keyword>
<comment type="subcellular location">
    <subcellularLocation>
        <location evidence="1">Cell outer membrane</location>
        <topology evidence="1">Multi-pass membrane protein</topology>
    </subcellularLocation>
</comment>
<evidence type="ECO:0000256" key="3">
    <source>
        <dbReference type="ARBA" id="ARBA00022448"/>
    </source>
</evidence>
<keyword evidence="5" id="KW-0762">Sugar transport</keyword>
<keyword evidence="6" id="KW-0812">Transmembrane</keyword>
<evidence type="ECO:0000259" key="16">
    <source>
        <dbReference type="Pfam" id="PF02563"/>
    </source>
</evidence>
<evidence type="ECO:0000313" key="18">
    <source>
        <dbReference type="EMBL" id="ATI82923.1"/>
    </source>
</evidence>
<dbReference type="AlphaFoldDB" id="A0A291N6F6"/>
<evidence type="ECO:0000259" key="17">
    <source>
        <dbReference type="Pfam" id="PF22461"/>
    </source>
</evidence>
<dbReference type="GO" id="GO:0015159">
    <property type="term" value="F:polysaccharide transmembrane transporter activity"/>
    <property type="evidence" value="ECO:0007669"/>
    <property type="project" value="InterPro"/>
</dbReference>
<evidence type="ECO:0000256" key="4">
    <source>
        <dbReference type="ARBA" id="ARBA00022452"/>
    </source>
</evidence>
<dbReference type="Pfam" id="PF22461">
    <property type="entry name" value="SLBB_2"/>
    <property type="match status" value="1"/>
</dbReference>
<reference evidence="18 19" key="1">
    <citation type="submission" date="2017-10" db="EMBL/GenBank/DDBJ databases">
        <title>Sphingobium yanoikuyae S72.</title>
        <authorList>
            <person name="Sanchez E."/>
            <person name="Bustos P."/>
            <person name="Mendoza P."/>
            <person name="Guo X."/>
            <person name="Mendoza A."/>
        </authorList>
    </citation>
    <scope>NUCLEOTIDE SEQUENCE [LARGE SCALE GENOMIC DNA]</scope>
    <source>
        <strain evidence="18 19">S72</strain>
    </source>
</reference>
<dbReference type="EMBL" id="CP023741">
    <property type="protein sequence ID" value="ATI82923.1"/>
    <property type="molecule type" value="Genomic_DNA"/>
</dbReference>
<keyword evidence="14" id="KW-0449">Lipoprotein</keyword>
<dbReference type="Gene3D" id="3.10.560.10">
    <property type="entry name" value="Outer membrane lipoprotein wza domain like"/>
    <property type="match status" value="1"/>
</dbReference>
<dbReference type="GO" id="GO:0046930">
    <property type="term" value="C:pore complex"/>
    <property type="evidence" value="ECO:0007669"/>
    <property type="project" value="UniProtKB-KW"/>
</dbReference>
<keyword evidence="9" id="KW-0406">Ion transport</keyword>
<dbReference type="Proteomes" id="UP000219422">
    <property type="component" value="Chromosome"/>
</dbReference>
<keyword evidence="8" id="KW-0625">Polysaccharide transport</keyword>
<keyword evidence="13" id="KW-0998">Cell outer membrane</keyword>
<dbReference type="KEGG" id="sya:A6768_24930"/>
<gene>
    <name evidence="18" type="ORF">A6768_24930</name>
</gene>
<dbReference type="GO" id="GO:0015288">
    <property type="term" value="F:porin activity"/>
    <property type="evidence" value="ECO:0007669"/>
    <property type="project" value="UniProtKB-KW"/>
</dbReference>
<dbReference type="PANTHER" id="PTHR33619:SF3">
    <property type="entry name" value="POLYSACCHARIDE EXPORT PROTEIN GFCE-RELATED"/>
    <property type="match status" value="1"/>
</dbReference>
<dbReference type="PROSITE" id="PS51257">
    <property type="entry name" value="PROKAR_LIPOPROTEIN"/>
    <property type="match status" value="1"/>
</dbReference>
<evidence type="ECO:0000256" key="7">
    <source>
        <dbReference type="ARBA" id="ARBA00022729"/>
    </source>
</evidence>
<evidence type="ECO:0000256" key="13">
    <source>
        <dbReference type="ARBA" id="ARBA00023237"/>
    </source>
</evidence>
<feature type="chain" id="PRO_5012109547" evidence="15">
    <location>
        <begin position="27"/>
        <end position="232"/>
    </location>
</feature>
<dbReference type="Gene3D" id="3.30.1950.10">
    <property type="entry name" value="wza like domain"/>
    <property type="match status" value="1"/>
</dbReference>
<evidence type="ECO:0000256" key="15">
    <source>
        <dbReference type="SAM" id="SignalP"/>
    </source>
</evidence>
<dbReference type="InterPro" id="IPR054765">
    <property type="entry name" value="SLBB_dom"/>
</dbReference>
<evidence type="ECO:0000256" key="14">
    <source>
        <dbReference type="ARBA" id="ARBA00023288"/>
    </source>
</evidence>
<proteinExistence type="inferred from homology"/>
<keyword evidence="10" id="KW-0626">Porin</keyword>
<keyword evidence="4" id="KW-1134">Transmembrane beta strand</keyword>
<dbReference type="PANTHER" id="PTHR33619">
    <property type="entry name" value="POLYSACCHARIDE EXPORT PROTEIN GFCE-RELATED"/>
    <property type="match status" value="1"/>
</dbReference>
<accession>A0A291N6F6</accession>
<evidence type="ECO:0000256" key="12">
    <source>
        <dbReference type="ARBA" id="ARBA00023139"/>
    </source>
</evidence>
<dbReference type="InterPro" id="IPR003715">
    <property type="entry name" value="Poly_export_N"/>
</dbReference>
<sequence>MNSIRRLTIAPLFLPLVLSLSGCFSPADLPRGEAAYRLMPAQDPASPRRPYYIGPEDKISIRVFQEPDLSFDELQVDSGGNINFPLIGELAVSGKTPNELGAMIASRLGQNFIRDPQVMVGIVQSVAQRVTVSGNVMKPGVYEIAGTSSLLEAVSRAEGLTRVAVKDQVLIFRTIDGQRSGAIFNLALIEEGKAPDPQILGGDQIVIGFSAVKGTYRDFLTAAPLFNIFRRY</sequence>
<evidence type="ECO:0000256" key="6">
    <source>
        <dbReference type="ARBA" id="ARBA00022692"/>
    </source>
</evidence>
<dbReference type="Pfam" id="PF02563">
    <property type="entry name" value="Poly_export"/>
    <property type="match status" value="1"/>
</dbReference>
<evidence type="ECO:0000256" key="8">
    <source>
        <dbReference type="ARBA" id="ARBA00023047"/>
    </source>
</evidence>
<dbReference type="GO" id="GO:0009279">
    <property type="term" value="C:cell outer membrane"/>
    <property type="evidence" value="ECO:0007669"/>
    <property type="project" value="UniProtKB-SubCell"/>
</dbReference>
<evidence type="ECO:0000313" key="19">
    <source>
        <dbReference type="Proteomes" id="UP000219422"/>
    </source>
</evidence>
<name>A0A291N6F6_SPHYA</name>
<feature type="signal peptide" evidence="15">
    <location>
        <begin position="1"/>
        <end position="26"/>
    </location>
</feature>
<evidence type="ECO:0000256" key="1">
    <source>
        <dbReference type="ARBA" id="ARBA00004571"/>
    </source>
</evidence>
<keyword evidence="3" id="KW-0813">Transport</keyword>
<protein>
    <submittedName>
        <fullName evidence="18">Polysaccharide biosynthesis protein GumB</fullName>
    </submittedName>
</protein>
<feature type="domain" description="Polysaccharide export protein N-terminal" evidence="16">
    <location>
        <begin position="47"/>
        <end position="122"/>
    </location>
</feature>
<evidence type="ECO:0000256" key="9">
    <source>
        <dbReference type="ARBA" id="ARBA00023065"/>
    </source>
</evidence>
<evidence type="ECO:0000256" key="2">
    <source>
        <dbReference type="ARBA" id="ARBA00009450"/>
    </source>
</evidence>
<keyword evidence="11" id="KW-0472">Membrane</keyword>
<keyword evidence="12" id="KW-0564">Palmitate</keyword>
<comment type="similarity">
    <text evidence="2">Belongs to the BexD/CtrA/VexA family.</text>
</comment>
<evidence type="ECO:0000256" key="5">
    <source>
        <dbReference type="ARBA" id="ARBA00022597"/>
    </source>
</evidence>
<dbReference type="GO" id="GO:0006811">
    <property type="term" value="P:monoatomic ion transport"/>
    <property type="evidence" value="ECO:0007669"/>
    <property type="project" value="UniProtKB-KW"/>
</dbReference>
<organism evidence="18 19">
    <name type="scientific">Sphingobium yanoikuyae</name>
    <name type="common">Sphingomonas yanoikuyae</name>
    <dbReference type="NCBI Taxonomy" id="13690"/>
    <lineage>
        <taxon>Bacteria</taxon>
        <taxon>Pseudomonadati</taxon>
        <taxon>Pseudomonadota</taxon>
        <taxon>Alphaproteobacteria</taxon>
        <taxon>Sphingomonadales</taxon>
        <taxon>Sphingomonadaceae</taxon>
        <taxon>Sphingobium</taxon>
    </lineage>
</organism>